<dbReference type="Gene3D" id="3.40.50.300">
    <property type="entry name" value="P-loop containing nucleotide triphosphate hydrolases"/>
    <property type="match status" value="1"/>
</dbReference>
<reference evidence="6 7" key="1">
    <citation type="submission" date="2024-06" db="EMBL/GenBank/DDBJ databases">
        <title>Halorubrum miltondacostae sp. nov., a potential PHA producer isolated from an inland solar saltern in Rio Maior, Portugal.</title>
        <authorList>
            <person name="Albuquerque L."/>
            <person name="Viver T."/>
            <person name="Barroso C."/>
            <person name="Claudino R."/>
            <person name="Galvan M."/>
            <person name="Simoes G."/>
            <person name="Lobo Da Cunha A."/>
            <person name="Egas C."/>
        </authorList>
    </citation>
    <scope>NUCLEOTIDE SEQUENCE [LARGE SCALE GENOMIC DNA]</scope>
    <source>
        <strain evidence="6 7">RMP-11</strain>
    </source>
</reference>
<keyword evidence="7" id="KW-1185">Reference proteome</keyword>
<dbReference type="InterPro" id="IPR027417">
    <property type="entry name" value="P-loop_NTPase"/>
</dbReference>
<dbReference type="InterPro" id="IPR052156">
    <property type="entry name" value="BCAA_Transport_ATP-bd_LivF"/>
</dbReference>
<dbReference type="AlphaFoldDB" id="A0ABD5M1E8"/>
<evidence type="ECO:0000313" key="6">
    <source>
        <dbReference type="EMBL" id="MEZ3162813.1"/>
    </source>
</evidence>
<organism evidence="6 7">
    <name type="scientific">Halorubrum miltondacostae</name>
    <dbReference type="NCBI Taxonomy" id="3076378"/>
    <lineage>
        <taxon>Archaea</taxon>
        <taxon>Methanobacteriati</taxon>
        <taxon>Methanobacteriota</taxon>
        <taxon>Stenosarchaea group</taxon>
        <taxon>Halobacteria</taxon>
        <taxon>Halobacteriales</taxon>
        <taxon>Haloferacaceae</taxon>
        <taxon>Halorubrum</taxon>
    </lineage>
</organism>
<comment type="similarity">
    <text evidence="1">Belongs to the ABC transporter superfamily.</text>
</comment>
<dbReference type="EMBL" id="JBEDNY010000001">
    <property type="protein sequence ID" value="MEZ3162813.1"/>
    <property type="molecule type" value="Genomic_DNA"/>
</dbReference>
<accession>A0ABD5M1E8</accession>
<dbReference type="PANTHER" id="PTHR43820">
    <property type="entry name" value="HIGH-AFFINITY BRANCHED-CHAIN AMINO ACID TRANSPORT ATP-BINDING PROTEIN LIVF"/>
    <property type="match status" value="1"/>
</dbReference>
<evidence type="ECO:0000256" key="4">
    <source>
        <dbReference type="SAM" id="MobiDB-lite"/>
    </source>
</evidence>
<evidence type="ECO:0000259" key="5">
    <source>
        <dbReference type="PROSITE" id="PS50893"/>
    </source>
</evidence>
<keyword evidence="6" id="KW-0067">ATP-binding</keyword>
<keyword evidence="3" id="KW-0029">Amino-acid transport</keyword>
<dbReference type="RefSeq" id="WP_371159849.1">
    <property type="nucleotide sequence ID" value="NZ_JBEDNX010000001.1"/>
</dbReference>
<dbReference type="InterPro" id="IPR003439">
    <property type="entry name" value="ABC_transporter-like_ATP-bd"/>
</dbReference>
<dbReference type="CDD" id="cd03224">
    <property type="entry name" value="ABC_TM1139_LivF_branched"/>
    <property type="match status" value="1"/>
</dbReference>
<dbReference type="GO" id="GO:0005524">
    <property type="term" value="F:ATP binding"/>
    <property type="evidence" value="ECO:0007669"/>
    <property type="project" value="UniProtKB-KW"/>
</dbReference>
<keyword evidence="2" id="KW-0813">Transport</keyword>
<name>A0ABD5M1E8_9EURY</name>
<proteinExistence type="inferred from homology"/>
<feature type="region of interest" description="Disordered" evidence="4">
    <location>
        <begin position="1"/>
        <end position="36"/>
    </location>
</feature>
<dbReference type="InterPro" id="IPR017871">
    <property type="entry name" value="ABC_transporter-like_CS"/>
</dbReference>
<dbReference type="PANTHER" id="PTHR43820:SF4">
    <property type="entry name" value="HIGH-AFFINITY BRANCHED-CHAIN AMINO ACID TRANSPORT ATP-BINDING PROTEIN LIVF"/>
    <property type="match status" value="1"/>
</dbReference>
<dbReference type="SUPFAM" id="SSF52540">
    <property type="entry name" value="P-loop containing nucleoside triphosphate hydrolases"/>
    <property type="match status" value="1"/>
</dbReference>
<feature type="compositionally biased region" description="Low complexity" evidence="4">
    <location>
        <begin position="26"/>
        <end position="36"/>
    </location>
</feature>
<dbReference type="Proteomes" id="UP001567572">
    <property type="component" value="Unassembled WGS sequence"/>
</dbReference>
<gene>
    <name evidence="6" type="ORF">ABNG04_02795</name>
</gene>
<dbReference type="PROSITE" id="PS00211">
    <property type="entry name" value="ABC_TRANSPORTER_1"/>
    <property type="match status" value="1"/>
</dbReference>
<feature type="domain" description="ABC transporter" evidence="5">
    <location>
        <begin position="52"/>
        <end position="282"/>
    </location>
</feature>
<comment type="caution">
    <text evidence="6">The sequence shown here is derived from an EMBL/GenBank/DDBJ whole genome shotgun (WGS) entry which is preliminary data.</text>
</comment>
<dbReference type="Pfam" id="PF00005">
    <property type="entry name" value="ABC_tran"/>
    <property type="match status" value="1"/>
</dbReference>
<evidence type="ECO:0000256" key="3">
    <source>
        <dbReference type="ARBA" id="ARBA00022970"/>
    </source>
</evidence>
<dbReference type="GO" id="GO:0006865">
    <property type="term" value="P:amino acid transport"/>
    <property type="evidence" value="ECO:0007669"/>
    <property type="project" value="UniProtKB-KW"/>
</dbReference>
<evidence type="ECO:0000256" key="2">
    <source>
        <dbReference type="ARBA" id="ARBA00022448"/>
    </source>
</evidence>
<evidence type="ECO:0000313" key="7">
    <source>
        <dbReference type="Proteomes" id="UP001567572"/>
    </source>
</evidence>
<evidence type="ECO:0000256" key="1">
    <source>
        <dbReference type="ARBA" id="ARBA00005417"/>
    </source>
</evidence>
<dbReference type="PROSITE" id="PS50893">
    <property type="entry name" value="ABC_TRANSPORTER_2"/>
    <property type="match status" value="1"/>
</dbReference>
<sequence length="282" mass="30126">MTTDAAADDADPTDSGETGATPANETGSAAADGTDAAATAGTDHAIGGDAILRLRDLDAGYGDLQILSDVVLDVADEEYVTIVGPNGAGKSTVMKTVFGLTTHMDGTVEFEGRSIQGLAPEQIIREGIGFVPQNDNVFPGLSVRENLEMGAYILDEVPEDQIETIYDRFPILRERSDQKAGTLSGGQRQMVAMGRALMLDPDLLLLDEPSAGLAPDLVSDMFDRIDRINEGGTAVLMVEQNAKEALRRCDRGYVLVNGENRYTDRGDVLLSDEDVRRDFLGG</sequence>
<keyword evidence="6" id="KW-0547">Nucleotide-binding</keyword>
<protein>
    <submittedName>
        <fullName evidence="6">ABC transporter ATP-binding protein</fullName>
    </submittedName>
</protein>
<feature type="compositionally biased region" description="Polar residues" evidence="4">
    <location>
        <begin position="15"/>
        <end position="25"/>
    </location>
</feature>
<feature type="compositionally biased region" description="Acidic residues" evidence="4">
    <location>
        <begin position="1"/>
        <end position="14"/>
    </location>
</feature>